<dbReference type="InterPro" id="IPR013320">
    <property type="entry name" value="ConA-like_dom_sf"/>
</dbReference>
<evidence type="ECO:0000256" key="6">
    <source>
        <dbReference type="ARBA" id="ARBA00022889"/>
    </source>
</evidence>
<dbReference type="CDD" id="cd00247">
    <property type="entry name" value="Endostatin-like"/>
    <property type="match status" value="1"/>
</dbReference>
<dbReference type="InterPro" id="IPR016186">
    <property type="entry name" value="C-type_lectin-like/link_sf"/>
</dbReference>
<evidence type="ECO:0000259" key="15">
    <source>
        <dbReference type="SMART" id="SM00210"/>
    </source>
</evidence>
<feature type="chain" id="PRO_5005714540" evidence="14">
    <location>
        <begin position="24"/>
        <end position="1000"/>
    </location>
</feature>
<feature type="compositionally biased region" description="Basic and acidic residues" evidence="13">
    <location>
        <begin position="71"/>
        <end position="81"/>
    </location>
</feature>
<dbReference type="InterPro" id="IPR010515">
    <property type="entry name" value="Collagenase_NC10/endostatin"/>
</dbReference>
<dbReference type="SUPFAM" id="SSF56436">
    <property type="entry name" value="C-type lectin-like"/>
    <property type="match status" value="1"/>
</dbReference>
<keyword evidence="10" id="KW-0325">Glycoprotein</keyword>
<dbReference type="InterPro" id="IPR008160">
    <property type="entry name" value="Collagen"/>
</dbReference>
<evidence type="ECO:0000256" key="14">
    <source>
        <dbReference type="SAM" id="SignalP"/>
    </source>
</evidence>
<dbReference type="Gene3D" id="3.40.1620.70">
    <property type="match status" value="1"/>
</dbReference>
<dbReference type="GO" id="GO:0005581">
    <property type="term" value="C:collagen trimer"/>
    <property type="evidence" value="ECO:0007669"/>
    <property type="project" value="UniProtKB-KW"/>
</dbReference>
<feature type="domain" description="Thrombospondin-like N-terminal" evidence="15">
    <location>
        <begin position="126"/>
        <end position="316"/>
    </location>
</feature>
<dbReference type="AlphaFoldDB" id="V9KBZ4"/>
<evidence type="ECO:0000256" key="3">
    <source>
        <dbReference type="ARBA" id="ARBA00022530"/>
    </source>
</evidence>
<dbReference type="SMART" id="SM00210">
    <property type="entry name" value="TSPN"/>
    <property type="match status" value="1"/>
</dbReference>
<evidence type="ECO:0000256" key="13">
    <source>
        <dbReference type="SAM" id="MobiDB-lite"/>
    </source>
</evidence>
<evidence type="ECO:0000256" key="1">
    <source>
        <dbReference type="ARBA" id="ARBA00004498"/>
    </source>
</evidence>
<dbReference type="GO" id="GO:0005615">
    <property type="term" value="C:extracellular space"/>
    <property type="evidence" value="ECO:0007669"/>
    <property type="project" value="TreeGrafter"/>
</dbReference>
<dbReference type="GO" id="GO:0007155">
    <property type="term" value="P:cell adhesion"/>
    <property type="evidence" value="ECO:0007669"/>
    <property type="project" value="UniProtKB-KW"/>
</dbReference>
<evidence type="ECO:0000256" key="10">
    <source>
        <dbReference type="ARBA" id="ARBA00023180"/>
    </source>
</evidence>
<accession>V9KBZ4</accession>
<dbReference type="SUPFAM" id="SSF49899">
    <property type="entry name" value="Concanavalin A-like lectins/glucanases"/>
    <property type="match status" value="1"/>
</dbReference>
<keyword evidence="8 16" id="KW-0176">Collagen</keyword>
<feature type="region of interest" description="Disordered" evidence="13">
    <location>
        <begin position="643"/>
        <end position="665"/>
    </location>
</feature>
<feature type="region of interest" description="Disordered" evidence="13">
    <location>
        <begin position="396"/>
        <end position="425"/>
    </location>
</feature>
<dbReference type="Pfam" id="PF01391">
    <property type="entry name" value="Collagen"/>
    <property type="match status" value="1"/>
</dbReference>
<keyword evidence="5" id="KW-0677">Repeat</keyword>
<evidence type="ECO:0000256" key="7">
    <source>
        <dbReference type="ARBA" id="ARBA00022974"/>
    </source>
</evidence>
<dbReference type="InterPro" id="IPR045463">
    <property type="entry name" value="XV/XVIII_trimerization_dom"/>
</dbReference>
<dbReference type="FunFam" id="2.60.120.200:FF:000039">
    <property type="entry name" value="Collagen XV alpha 1 chain"/>
    <property type="match status" value="1"/>
</dbReference>
<dbReference type="InterPro" id="IPR016187">
    <property type="entry name" value="CTDL_fold"/>
</dbReference>
<dbReference type="EMBL" id="JW862773">
    <property type="protein sequence ID" value="AFO95290.1"/>
    <property type="molecule type" value="mRNA"/>
</dbReference>
<dbReference type="FunFam" id="3.10.100.10:FF:000008">
    <property type="entry name" value="collagen alpha-1(XVIII) chain isoform X1"/>
    <property type="match status" value="1"/>
</dbReference>
<dbReference type="GO" id="GO:0030020">
    <property type="term" value="F:extracellular matrix structural constituent conferring tensile strength"/>
    <property type="evidence" value="ECO:0007669"/>
    <property type="project" value="TreeGrafter"/>
</dbReference>
<evidence type="ECO:0000256" key="8">
    <source>
        <dbReference type="ARBA" id="ARBA00023119"/>
    </source>
</evidence>
<reference evidence="16" key="1">
    <citation type="journal article" date="2014" name="Nature">
        <title>Elephant shark genome provides unique insights into gnathostome evolution.</title>
        <authorList>
            <consortium name="International Elephant Shark Genome Sequencing Consortium"/>
            <person name="Venkatesh B."/>
            <person name="Lee A.P."/>
            <person name="Ravi V."/>
            <person name="Maurya A.K."/>
            <person name="Lian M.M."/>
            <person name="Swann J.B."/>
            <person name="Ohta Y."/>
            <person name="Flajnik M.F."/>
            <person name="Sutoh Y."/>
            <person name="Kasahara M."/>
            <person name="Hoon S."/>
            <person name="Gangu V."/>
            <person name="Roy S.W."/>
            <person name="Irimia M."/>
            <person name="Korzh V."/>
            <person name="Kondrychyn I."/>
            <person name="Lim Z.W."/>
            <person name="Tay B.H."/>
            <person name="Tohari S."/>
            <person name="Kong K.W."/>
            <person name="Ho S."/>
            <person name="Lorente-Galdos B."/>
            <person name="Quilez J."/>
            <person name="Marques-Bonet T."/>
            <person name="Raney B.J."/>
            <person name="Ingham P.W."/>
            <person name="Tay A."/>
            <person name="Hillier L.W."/>
            <person name="Minx P."/>
            <person name="Boehm T."/>
            <person name="Wilson R.K."/>
            <person name="Brenner S."/>
            <person name="Warren W.C."/>
        </authorList>
    </citation>
    <scope>NUCLEOTIDE SEQUENCE</scope>
    <source>
        <tissue evidence="16">Ovary</tissue>
    </source>
</reference>
<evidence type="ECO:0000256" key="9">
    <source>
        <dbReference type="ARBA" id="ARBA00023157"/>
    </source>
</evidence>
<feature type="compositionally biased region" description="Polar residues" evidence="13">
    <location>
        <begin position="101"/>
        <end position="114"/>
    </location>
</feature>
<feature type="region of interest" description="Disordered" evidence="13">
    <location>
        <begin position="36"/>
        <end position="87"/>
    </location>
</feature>
<sequence>MAPGFSKGLYFLVLCASLSPVRSDWWNVFRFPKDTTTGTSHLKEMSSPVTTEPTTKATTAAFPTGPGKQTTHTEEPLERPKQSRHNAGLEEIDQKTAAATEFSSSVSTLPQGTAPTAGYTSPEEESLKDINLLQLVSETSPEIPLIEGLNGGMALDFHSISPSVIPAQPLFPKYFYKDFSILATLKQTNLNGGFIFALMGAPHEVINLGVKLSPVEDNIQMINFYYTPSDSEISNKVTSFSVPARINQWTRFGLSVEGNMVTLYLQCQRPQRLSFKRVSDPLMFKSNSNLFIAKAGGVNGDKYTGVIQHLSITPDTEAAEKEEIVTCDDTLIDEDDEDEPRFSGMIQSVGSKDQEITFVTTLNPKTVHLSKVSSPEKSVLDTEEGSVTDFEIDSVQTTQAQSVSSQHKESSLQSTMGMQTAGEEDGVIDVEVVEVGPTTSIRDKAGESGSGSCPMISGPPGPKGEKGDRGIVGLQGPKGDLGVAGTDRFQGHPGAVGPQGPKGEMGHPGLQGEVGKPGPPGFDDSSQKGEKGDIGPQGQSGPVGPPGPPGMPGDQGASCTSCEAIKGDQGSPGLTGPQGISGMPGPPGIPGPIGPSAPMGKCDEQCYSQPGLPGPPGPPGLSWYDVEKGHIFDNKNLFVTKGEIGLPGRSGRPGMKGEKGEKGETNSIREHKGLHCGVAGLPGLPGPPGPPGVPGIVYYNRVFPVPQRPHCKTPVKHENYRDLHRKPDIHSNKINDNLIGSNVKSHVFKNVDLMLKATQMIPEGSLVYVTEESKVFVRLQYGWNKLCVDEFLAGIPADDPTVSGEAKKDPPKLEHRNLIHHRRRLHLVALNTPMKGKMAGIRSADLQCFQQAQEAGLLGTFRAFLTSSNQDLISVVRRADRASVPIVNLKGDVLFLNWNSLFSGSGGYLKPKTPIYSFNGHNVMTDPLWPHKLVWHGSSTQGIRATNSFCNEWRNGDNARGLASMLKSGKLLEQHSYTCINSFIVLCIENSFINSYNKKK</sequence>
<evidence type="ECO:0000256" key="5">
    <source>
        <dbReference type="ARBA" id="ARBA00022737"/>
    </source>
</evidence>
<comment type="similarity">
    <text evidence="12">Belongs to the multiplexin collagen family.</text>
</comment>
<evidence type="ECO:0000313" key="16">
    <source>
        <dbReference type="EMBL" id="AFO95290.1"/>
    </source>
</evidence>
<name>V9KBZ4_CALMI</name>
<evidence type="ECO:0000256" key="4">
    <source>
        <dbReference type="ARBA" id="ARBA00022729"/>
    </source>
</evidence>
<dbReference type="GO" id="GO:0030198">
    <property type="term" value="P:extracellular matrix organization"/>
    <property type="evidence" value="ECO:0007669"/>
    <property type="project" value="TreeGrafter"/>
</dbReference>
<dbReference type="Pfam" id="PF06482">
    <property type="entry name" value="Endostatin"/>
    <property type="match status" value="1"/>
</dbReference>
<keyword evidence="3" id="KW-0272">Extracellular matrix</keyword>
<evidence type="ECO:0000256" key="12">
    <source>
        <dbReference type="ARBA" id="ARBA00061275"/>
    </source>
</evidence>
<dbReference type="PANTHER" id="PTHR24023">
    <property type="entry name" value="COLLAGEN ALPHA"/>
    <property type="match status" value="1"/>
</dbReference>
<dbReference type="PANTHER" id="PTHR24023:SF1112">
    <property type="entry name" value="COL_CUTICLE_N DOMAIN-CONTAINING PROTEIN-RELATED"/>
    <property type="match status" value="1"/>
</dbReference>
<feature type="region of interest" description="Disordered" evidence="13">
    <location>
        <begin position="439"/>
        <end position="621"/>
    </location>
</feature>
<dbReference type="Gene3D" id="3.10.100.10">
    <property type="entry name" value="Mannose-Binding Protein A, subunit A"/>
    <property type="match status" value="1"/>
</dbReference>
<feature type="compositionally biased region" description="Pro residues" evidence="13">
    <location>
        <begin position="584"/>
        <end position="595"/>
    </location>
</feature>
<evidence type="ECO:0000256" key="11">
    <source>
        <dbReference type="ARBA" id="ARBA00023278"/>
    </source>
</evidence>
<protein>
    <submittedName>
        <fullName evidence="16">Collagen alpha-1(XV) chain</fullName>
    </submittedName>
</protein>
<feature type="region of interest" description="Disordered" evidence="13">
    <location>
        <begin position="100"/>
        <end position="123"/>
    </location>
</feature>
<dbReference type="InterPro" id="IPR048287">
    <property type="entry name" value="TSPN-like_N"/>
</dbReference>
<dbReference type="Gene3D" id="2.60.120.200">
    <property type="match status" value="1"/>
</dbReference>
<keyword evidence="11" id="KW-0379">Hydroxylation</keyword>
<organism evidence="16">
    <name type="scientific">Callorhinchus milii</name>
    <name type="common">Ghost shark</name>
    <dbReference type="NCBI Taxonomy" id="7868"/>
    <lineage>
        <taxon>Eukaryota</taxon>
        <taxon>Metazoa</taxon>
        <taxon>Chordata</taxon>
        <taxon>Craniata</taxon>
        <taxon>Vertebrata</taxon>
        <taxon>Chondrichthyes</taxon>
        <taxon>Holocephali</taxon>
        <taxon>Chimaeriformes</taxon>
        <taxon>Callorhinchidae</taxon>
        <taxon>Callorhinchus</taxon>
    </lineage>
</organism>
<keyword evidence="6" id="KW-0130">Cell adhesion</keyword>
<proteinExistence type="evidence at transcript level"/>
<dbReference type="GO" id="GO:0031012">
    <property type="term" value="C:extracellular matrix"/>
    <property type="evidence" value="ECO:0007669"/>
    <property type="project" value="TreeGrafter"/>
</dbReference>
<dbReference type="Pfam" id="PF20010">
    <property type="entry name" value="Collagen_trimer"/>
    <property type="match status" value="1"/>
</dbReference>
<keyword evidence="2" id="KW-0964">Secreted</keyword>
<feature type="compositionally biased region" description="Low complexity" evidence="13">
    <location>
        <begin position="396"/>
        <end position="405"/>
    </location>
</feature>
<keyword evidence="4 14" id="KW-0732">Signal</keyword>
<evidence type="ECO:0000256" key="2">
    <source>
        <dbReference type="ARBA" id="ARBA00022525"/>
    </source>
</evidence>
<feature type="compositionally biased region" description="Low complexity" evidence="13">
    <location>
        <begin position="48"/>
        <end position="64"/>
    </location>
</feature>
<feature type="signal peptide" evidence="14">
    <location>
        <begin position="1"/>
        <end position="23"/>
    </location>
</feature>
<keyword evidence="9" id="KW-1015">Disulfide bond</keyword>
<keyword evidence="7" id="KW-0654">Proteoglycan</keyword>
<dbReference type="InterPro" id="IPR050149">
    <property type="entry name" value="Collagen_superfamily"/>
</dbReference>
<feature type="compositionally biased region" description="Basic and acidic residues" evidence="13">
    <location>
        <begin position="655"/>
        <end position="665"/>
    </location>
</feature>
<comment type="subcellular location">
    <subcellularLocation>
        <location evidence="1">Secreted</location>
        <location evidence="1">Extracellular space</location>
        <location evidence="1">Extracellular matrix</location>
    </subcellularLocation>
</comment>